<dbReference type="Gene3D" id="3.20.20.210">
    <property type="match status" value="1"/>
</dbReference>
<proteinExistence type="predicted"/>
<reference evidence="2" key="1">
    <citation type="journal article" date="2021" name="PeerJ">
        <title>Extensive microbial diversity within the chicken gut microbiome revealed by metagenomics and culture.</title>
        <authorList>
            <person name="Gilroy R."/>
            <person name="Ravi A."/>
            <person name="Getino M."/>
            <person name="Pursley I."/>
            <person name="Horton D.L."/>
            <person name="Alikhan N.F."/>
            <person name="Baker D."/>
            <person name="Gharbi K."/>
            <person name="Hall N."/>
            <person name="Watson M."/>
            <person name="Adriaenssens E.M."/>
            <person name="Foster-Nyarko E."/>
            <person name="Jarju S."/>
            <person name="Secka A."/>
            <person name="Antonio M."/>
            <person name="Oren A."/>
            <person name="Chaudhuri R.R."/>
            <person name="La Ragione R."/>
            <person name="Hildebrand F."/>
            <person name="Pallen M.J."/>
        </authorList>
    </citation>
    <scope>NUCLEOTIDE SEQUENCE</scope>
    <source>
        <strain evidence="2">ChiSjej1B19-8411</strain>
    </source>
</reference>
<dbReference type="PANTHER" id="PTHR47099">
    <property type="entry name" value="METHYLCOBAMIDE:COM METHYLTRANSFERASE MTBA"/>
    <property type="match status" value="1"/>
</dbReference>
<feature type="domain" description="Uroporphyrinogen decarboxylase (URO-D)" evidence="1">
    <location>
        <begin position="220"/>
        <end position="384"/>
    </location>
</feature>
<sequence>MAGKFEEKQARVNAAVALTEGDRVPFAPKFGYGSYVQASGISMYEGLMDLRNMKPGMAHFLTKYEIDLHWNPAAYPIKVLEALDSAAINWPGPSGRLSRDSGYQINDITYLQMEEYDEFLQDPSKFFMTKVYPRRHKRLKGLAKASFQDVVEFGHYASFGAFADPEVKEALLALMEAGTKANEWVAAQGELTNLAVELETPPGCTLGQNAPYDMLADNLRGYINVPMDIFEVPEKVLAAIDFFTDLAVKNVHGLKAAGVKYVFMPLHGGTDIMMSNETYEKFYWPSLYRVIEEIIACDMIPYVFCEGPYNTRLEILKQVPKGKCIYMFEEVDIAKAKKILGDTACICGNLPTADLIYGKKEDIIEKTKRMLDVCAPGGGFIMDTSIVIDEYKEENFDVWYETTMKYGSYK</sequence>
<dbReference type="Pfam" id="PF01208">
    <property type="entry name" value="URO-D"/>
    <property type="match status" value="1"/>
</dbReference>
<dbReference type="GO" id="GO:0004853">
    <property type="term" value="F:uroporphyrinogen decarboxylase activity"/>
    <property type="evidence" value="ECO:0007669"/>
    <property type="project" value="InterPro"/>
</dbReference>
<evidence type="ECO:0000313" key="2">
    <source>
        <dbReference type="EMBL" id="HIX58205.1"/>
    </source>
</evidence>
<name>A0A9D1WFC9_9FIRM</name>
<gene>
    <name evidence="2" type="ORF">IAA45_00605</name>
</gene>
<dbReference type="SUPFAM" id="SSF51726">
    <property type="entry name" value="UROD/MetE-like"/>
    <property type="match status" value="1"/>
</dbReference>
<dbReference type="InterPro" id="IPR000257">
    <property type="entry name" value="Uroporphyrinogen_deCOase"/>
</dbReference>
<evidence type="ECO:0000259" key="1">
    <source>
        <dbReference type="Pfam" id="PF01208"/>
    </source>
</evidence>
<dbReference type="Proteomes" id="UP000886817">
    <property type="component" value="Unassembled WGS sequence"/>
</dbReference>
<comment type="caution">
    <text evidence="2">The sequence shown here is derived from an EMBL/GenBank/DDBJ whole genome shotgun (WGS) entry which is preliminary data.</text>
</comment>
<dbReference type="EMBL" id="DXEX01000015">
    <property type="protein sequence ID" value="HIX58205.1"/>
    <property type="molecule type" value="Genomic_DNA"/>
</dbReference>
<accession>A0A9D1WFC9</accession>
<reference evidence="2" key="2">
    <citation type="submission" date="2021-04" db="EMBL/GenBank/DDBJ databases">
        <authorList>
            <person name="Gilroy R."/>
        </authorList>
    </citation>
    <scope>NUCLEOTIDE SEQUENCE</scope>
    <source>
        <strain evidence="2">ChiSjej1B19-8411</strain>
    </source>
</reference>
<dbReference type="GO" id="GO:0006779">
    <property type="term" value="P:porphyrin-containing compound biosynthetic process"/>
    <property type="evidence" value="ECO:0007669"/>
    <property type="project" value="InterPro"/>
</dbReference>
<evidence type="ECO:0000313" key="3">
    <source>
        <dbReference type="Proteomes" id="UP000886817"/>
    </source>
</evidence>
<dbReference type="AlphaFoldDB" id="A0A9D1WFC9"/>
<dbReference type="InterPro" id="IPR038071">
    <property type="entry name" value="UROD/MetE-like_sf"/>
</dbReference>
<organism evidence="2 3">
    <name type="scientific">Candidatus Blautia gallistercoris</name>
    <dbReference type="NCBI Taxonomy" id="2838490"/>
    <lineage>
        <taxon>Bacteria</taxon>
        <taxon>Bacillati</taxon>
        <taxon>Bacillota</taxon>
        <taxon>Clostridia</taxon>
        <taxon>Lachnospirales</taxon>
        <taxon>Lachnospiraceae</taxon>
        <taxon>Blautia</taxon>
    </lineage>
</organism>
<protein>
    <recommendedName>
        <fullName evidence="1">Uroporphyrinogen decarboxylase (URO-D) domain-containing protein</fullName>
    </recommendedName>
</protein>
<dbReference type="InterPro" id="IPR052024">
    <property type="entry name" value="Methanogen_methyltrans"/>
</dbReference>
<dbReference type="PANTHER" id="PTHR47099:SF1">
    <property type="entry name" value="METHYLCOBAMIDE:COM METHYLTRANSFERASE MTBA"/>
    <property type="match status" value="1"/>
</dbReference>